<dbReference type="Pfam" id="PF21546">
    <property type="entry name" value="FGGY_C_2"/>
    <property type="match status" value="1"/>
</dbReference>
<accession>A0A7W6M9H3</accession>
<gene>
    <name evidence="6" type="ORF">GGR93_002699</name>
</gene>
<dbReference type="InterPro" id="IPR050406">
    <property type="entry name" value="FGGY_Carb_Kinase"/>
</dbReference>
<reference evidence="6 7" key="1">
    <citation type="submission" date="2020-08" db="EMBL/GenBank/DDBJ databases">
        <title>Genomic Encyclopedia of Type Strains, Phase IV (KMG-IV): sequencing the most valuable type-strain genomes for metagenomic binning, comparative biology and taxonomic classification.</title>
        <authorList>
            <person name="Goeker M."/>
        </authorList>
    </citation>
    <scope>NUCLEOTIDE SEQUENCE [LARGE SCALE GENOMIC DNA]</scope>
    <source>
        <strain evidence="6 7">DSM 101015</strain>
    </source>
</reference>
<dbReference type="Gene3D" id="3.30.420.40">
    <property type="match status" value="2"/>
</dbReference>
<dbReference type="InterPro" id="IPR049382">
    <property type="entry name" value="FGGY_C_2"/>
</dbReference>
<evidence type="ECO:0000313" key="7">
    <source>
        <dbReference type="Proteomes" id="UP000565745"/>
    </source>
</evidence>
<dbReference type="Proteomes" id="UP000565745">
    <property type="component" value="Unassembled WGS sequence"/>
</dbReference>
<dbReference type="GO" id="GO:0005975">
    <property type="term" value="P:carbohydrate metabolic process"/>
    <property type="evidence" value="ECO:0007669"/>
    <property type="project" value="InterPro"/>
</dbReference>
<evidence type="ECO:0000259" key="4">
    <source>
        <dbReference type="Pfam" id="PF00370"/>
    </source>
</evidence>
<comment type="similarity">
    <text evidence="1">Belongs to the FGGY kinase family.</text>
</comment>
<dbReference type="InterPro" id="IPR043129">
    <property type="entry name" value="ATPase_NBD"/>
</dbReference>
<protein>
    <submittedName>
        <fullName evidence="6">Sugar (Pentulose or hexulose) kinase</fullName>
    </submittedName>
</protein>
<proteinExistence type="inferred from homology"/>
<comment type="caution">
    <text evidence="6">The sequence shown here is derived from an EMBL/GenBank/DDBJ whole genome shotgun (WGS) entry which is preliminary data.</text>
</comment>
<dbReference type="GO" id="GO:0016301">
    <property type="term" value="F:kinase activity"/>
    <property type="evidence" value="ECO:0007669"/>
    <property type="project" value="UniProtKB-KW"/>
</dbReference>
<dbReference type="CDD" id="cd07772">
    <property type="entry name" value="ASKHA_NBD_FGGY_NaCK-like"/>
    <property type="match status" value="1"/>
</dbReference>
<evidence type="ECO:0000256" key="3">
    <source>
        <dbReference type="ARBA" id="ARBA00022777"/>
    </source>
</evidence>
<dbReference type="InterPro" id="IPR018484">
    <property type="entry name" value="FGGY_N"/>
</dbReference>
<name>A0A7W6M9H3_9RHOB</name>
<feature type="domain" description="Carbohydrate kinase FGGY C-terminal" evidence="5">
    <location>
        <begin position="250"/>
        <end position="429"/>
    </location>
</feature>
<dbReference type="AlphaFoldDB" id="A0A7W6M9H3"/>
<evidence type="ECO:0000256" key="2">
    <source>
        <dbReference type="ARBA" id="ARBA00022679"/>
    </source>
</evidence>
<dbReference type="OrthoDB" id="9786272at2"/>
<evidence type="ECO:0000256" key="1">
    <source>
        <dbReference type="ARBA" id="ARBA00009156"/>
    </source>
</evidence>
<organism evidence="6 7">
    <name type="scientific">Sulfitobacter noctilucicola</name>
    <dbReference type="NCBI Taxonomy" id="1342301"/>
    <lineage>
        <taxon>Bacteria</taxon>
        <taxon>Pseudomonadati</taxon>
        <taxon>Pseudomonadota</taxon>
        <taxon>Alphaproteobacteria</taxon>
        <taxon>Rhodobacterales</taxon>
        <taxon>Roseobacteraceae</taxon>
        <taxon>Sulfitobacter</taxon>
    </lineage>
</organism>
<dbReference type="PANTHER" id="PTHR43095">
    <property type="entry name" value="SUGAR KINASE"/>
    <property type="match status" value="1"/>
</dbReference>
<dbReference type="EMBL" id="JACIFU010000003">
    <property type="protein sequence ID" value="MBB4174911.1"/>
    <property type="molecule type" value="Genomic_DNA"/>
</dbReference>
<keyword evidence="3 6" id="KW-0418">Kinase</keyword>
<dbReference type="PANTHER" id="PTHR43095:SF5">
    <property type="entry name" value="XYLULOSE KINASE"/>
    <property type="match status" value="1"/>
</dbReference>
<evidence type="ECO:0000259" key="5">
    <source>
        <dbReference type="Pfam" id="PF21546"/>
    </source>
</evidence>
<sequence>MTSPRHVAVIDIGKTNAKLALVDLDTLTEVAVVTRPNVVQAGPPWPHYDVDGHWAFLLEALAKFHSDYRVDAISVTTHGACAALLAPDGSLAAPILDYEHEYPANIVAAYDAIKPDFAQTGSPRMFGGLNIGAQLHYQFATVPELRDRTAQIVTYPQFWGHRLTGVSAIDVTSLGCHSDLWNPHTGTFSDLLGTLGILDKIASVRAPSDILGPLLPEIAQATGLAPNTPVCVGIHDSNASLYPHIISRNKPACVVSTGTWVIAMSLTGDEAAAVPPLDPTRDTLINVNAHGQAVPSARFMGGREYEIIQKGQPYMPTQQETAAVLERSLMLLPSVETGTGPFQGRKMHWNDIEPPKGSGERSVALSFYLALMTGTCLDLINGVGPILVEGPFARNAEFLAMLNATTGRSVCASEAATGTSIGAALLFSRADQGPAVVAPAEMVEPNRDFSNYAERWKAAVVQLPL</sequence>
<dbReference type="RefSeq" id="WP_025055985.1">
    <property type="nucleotide sequence ID" value="NZ_JACIFU010000003.1"/>
</dbReference>
<dbReference type="Pfam" id="PF00370">
    <property type="entry name" value="FGGY_N"/>
    <property type="match status" value="1"/>
</dbReference>
<dbReference type="SUPFAM" id="SSF53067">
    <property type="entry name" value="Actin-like ATPase domain"/>
    <property type="match status" value="2"/>
</dbReference>
<feature type="domain" description="Carbohydrate kinase FGGY N-terminal" evidence="4">
    <location>
        <begin position="8"/>
        <end position="241"/>
    </location>
</feature>
<keyword evidence="2" id="KW-0808">Transferase</keyword>
<keyword evidence="7" id="KW-1185">Reference proteome</keyword>
<evidence type="ECO:0000313" key="6">
    <source>
        <dbReference type="EMBL" id="MBB4174911.1"/>
    </source>
</evidence>